<dbReference type="Gene3D" id="3.40.50.300">
    <property type="entry name" value="P-loop containing nucleotide triphosphate hydrolases"/>
    <property type="match status" value="1"/>
</dbReference>
<dbReference type="PANTHER" id="PTHR23155:SF1205">
    <property type="entry name" value="DISEASE RESISTANCE PROTEIN RPM1"/>
    <property type="match status" value="1"/>
</dbReference>
<dbReference type="Gene3D" id="3.80.10.10">
    <property type="entry name" value="Ribonuclease Inhibitor"/>
    <property type="match status" value="1"/>
</dbReference>
<dbReference type="Proteomes" id="UP001151287">
    <property type="component" value="Unassembled WGS sequence"/>
</dbReference>
<dbReference type="InterPro" id="IPR032675">
    <property type="entry name" value="LRR_dom_sf"/>
</dbReference>
<dbReference type="Gene3D" id="1.10.10.10">
    <property type="entry name" value="Winged helix-like DNA-binding domain superfamily/Winged helix DNA-binding domain"/>
    <property type="match status" value="1"/>
</dbReference>
<feature type="domain" description="Disease resistance R13L4/SHOC-2-like LRR" evidence="9">
    <location>
        <begin position="545"/>
        <end position="884"/>
    </location>
</feature>
<dbReference type="InterPro" id="IPR002182">
    <property type="entry name" value="NB-ARC"/>
</dbReference>
<evidence type="ECO:0000256" key="3">
    <source>
        <dbReference type="ARBA" id="ARBA00022737"/>
    </source>
</evidence>
<evidence type="ECO:0000256" key="5">
    <source>
        <dbReference type="ARBA" id="ARBA00022821"/>
    </source>
</evidence>
<dbReference type="SUPFAM" id="SSF52540">
    <property type="entry name" value="P-loop containing nucleoside triphosphate hydrolases"/>
    <property type="match status" value="1"/>
</dbReference>
<dbReference type="Gene3D" id="1.20.5.4130">
    <property type="match status" value="1"/>
</dbReference>
<feature type="domain" description="Disease resistance N-terminal" evidence="7">
    <location>
        <begin position="5"/>
        <end position="87"/>
    </location>
</feature>
<dbReference type="AlphaFoldDB" id="A0A9Q0C4I1"/>
<dbReference type="PRINTS" id="PR00364">
    <property type="entry name" value="DISEASERSIST"/>
</dbReference>
<dbReference type="OrthoDB" id="646178at2759"/>
<dbReference type="InterPro" id="IPR055414">
    <property type="entry name" value="LRR_R13L4/SHOC2-like"/>
</dbReference>
<evidence type="ECO:0000256" key="2">
    <source>
        <dbReference type="ARBA" id="ARBA00022614"/>
    </source>
</evidence>
<comment type="caution">
    <text evidence="10">The sequence shown here is derived from an EMBL/GenBank/DDBJ whole genome shotgun (WGS) entry which is preliminary data.</text>
</comment>
<dbReference type="Pfam" id="PF00931">
    <property type="entry name" value="NB-ARC"/>
    <property type="match status" value="1"/>
</dbReference>
<keyword evidence="5" id="KW-0611">Plant defense</keyword>
<dbReference type="Pfam" id="PF18052">
    <property type="entry name" value="Rx_N"/>
    <property type="match status" value="1"/>
</dbReference>
<dbReference type="GO" id="GO:0043531">
    <property type="term" value="F:ADP binding"/>
    <property type="evidence" value="ECO:0007669"/>
    <property type="project" value="InterPro"/>
</dbReference>
<dbReference type="SUPFAM" id="SSF52058">
    <property type="entry name" value="L domain-like"/>
    <property type="match status" value="1"/>
</dbReference>
<dbReference type="InterPro" id="IPR038005">
    <property type="entry name" value="RX-like_CC"/>
</dbReference>
<name>A0A9Q0C4I1_9POAL</name>
<keyword evidence="3" id="KW-0677">Repeat</keyword>
<dbReference type="PANTHER" id="PTHR23155">
    <property type="entry name" value="DISEASE RESISTANCE PROTEIN RP"/>
    <property type="match status" value="1"/>
</dbReference>
<dbReference type="EMBL" id="JAMQYH010000005">
    <property type="protein sequence ID" value="KAJ1687130.1"/>
    <property type="molecule type" value="Genomic_DNA"/>
</dbReference>
<protein>
    <submittedName>
        <fullName evidence="10">Uncharacterized protein</fullName>
    </submittedName>
</protein>
<sequence length="898" mass="103109">MAEGIVNFVLSKLGDAAVKEVLRIYGVSRQVEKMGRVLCWAQAFLKDADKSRRLNERQKHWVKLVRDVAYDIEDVIDSFLSLELDAQRQRAQEEEKRAKVKNTIMRWLRTPMKLPALHSLGDKIEQIEQKLDEIERSRDIWGVNNLGDNGEDVGIRRPRMQFIVPDNDDPDVVGFDKDRDNIVNQLLDKNSRKRHVISIVAQGGVGKTTLAKKVYNSPDIRRNFDIHLWITVSQSFELLDIVKSIAEQLKIKPPSNLRGHHLNKLCECLNAKRYILVLDDVWSENFWAEIRNVLPDVKNGSRVLMTTRSWDVAKRADPAHIPYLLQLLNHESSLELFLKKALPQNPNEYHINNLSEISEQFVKMCGGLPLALVILGGILSNEQPTHDAWTRVLKRMNWRHVGSEVSEVLASSYDYLPFALKSCFMYFAAFPEDFEIDAESLQWMWIAEGLIPQDDGSTLEDTAADFLEDLAKRSMIQVSRAMCDGSITLCRIHDLMREVAMRKANDENFLTVCSNRDEQSFSVARRLAVHQSNCDELLERANPNLRSLLFFECIPNCSGHRHIKVISDMRGPYAHSNEMSNNVGVEGLTQLRYVRFHSKVFDLENFIGRMRNLQTLELRYPHHLDLPDCFWNIKTLRHVVFPVSWTGSLGPPPKVDLKRLQTLRGIRNRESWGPGGNLPNLPNLRDLAIIVTERLPIEVIVEFLCTLNELDRLAIKGREFLLLDTSKFPFYANLTSLEYRGTGSSSFHGTAKFFDISLFPINLTQLALRYLELQQGHITVLEKLARLKVLKFGSILFVGGKMKFSTKGFPCLQELQFIQSNDVEELYIEKGAMPLLQQLRVDHCDNLELPRGLKYLTQLNSLSWYADPEKATTTVEEIRQLCKHVPTIVTEGLPQRRH</sequence>
<dbReference type="InterPro" id="IPR027417">
    <property type="entry name" value="P-loop_NTPase"/>
</dbReference>
<dbReference type="InterPro" id="IPR042197">
    <property type="entry name" value="Apaf_helical"/>
</dbReference>
<dbReference type="InterPro" id="IPR058922">
    <property type="entry name" value="WHD_DRP"/>
</dbReference>
<evidence type="ECO:0000259" key="7">
    <source>
        <dbReference type="Pfam" id="PF18052"/>
    </source>
</evidence>
<dbReference type="GO" id="GO:0009626">
    <property type="term" value="P:plant-type hypersensitive response"/>
    <property type="evidence" value="ECO:0007669"/>
    <property type="project" value="UniProtKB-ARBA"/>
</dbReference>
<evidence type="ECO:0000259" key="6">
    <source>
        <dbReference type="Pfam" id="PF00931"/>
    </source>
</evidence>
<keyword evidence="11" id="KW-1185">Reference proteome</keyword>
<keyword evidence="4" id="KW-0547">Nucleotide-binding</keyword>
<evidence type="ECO:0000259" key="8">
    <source>
        <dbReference type="Pfam" id="PF23559"/>
    </source>
</evidence>
<evidence type="ECO:0000256" key="4">
    <source>
        <dbReference type="ARBA" id="ARBA00022741"/>
    </source>
</evidence>
<keyword evidence="2" id="KW-0433">Leucine-rich repeat</keyword>
<dbReference type="GO" id="GO:0002758">
    <property type="term" value="P:innate immune response-activating signaling pathway"/>
    <property type="evidence" value="ECO:0007669"/>
    <property type="project" value="UniProtKB-ARBA"/>
</dbReference>
<evidence type="ECO:0000259" key="9">
    <source>
        <dbReference type="Pfam" id="PF23598"/>
    </source>
</evidence>
<evidence type="ECO:0000256" key="1">
    <source>
        <dbReference type="ARBA" id="ARBA00008894"/>
    </source>
</evidence>
<reference evidence="10" key="1">
    <citation type="journal article" date="2022" name="Cell">
        <title>Repeat-based holocentromeres influence genome architecture and karyotype evolution.</title>
        <authorList>
            <person name="Hofstatter P.G."/>
            <person name="Thangavel G."/>
            <person name="Lux T."/>
            <person name="Neumann P."/>
            <person name="Vondrak T."/>
            <person name="Novak P."/>
            <person name="Zhang M."/>
            <person name="Costa L."/>
            <person name="Castellani M."/>
            <person name="Scott A."/>
            <person name="Toegelov H."/>
            <person name="Fuchs J."/>
            <person name="Mata-Sucre Y."/>
            <person name="Dias Y."/>
            <person name="Vanzela A.L.L."/>
            <person name="Huettel B."/>
            <person name="Almeida C.C.S."/>
            <person name="Simkova H."/>
            <person name="Souza G."/>
            <person name="Pedrosa-Harand A."/>
            <person name="Macas J."/>
            <person name="Mayer K.F.X."/>
            <person name="Houben A."/>
            <person name="Marques A."/>
        </authorList>
    </citation>
    <scope>NUCLEOTIDE SEQUENCE</scope>
    <source>
        <strain evidence="10">RhyBre1mFocal</strain>
    </source>
</reference>
<feature type="domain" description="NB-ARC" evidence="6">
    <location>
        <begin position="177"/>
        <end position="344"/>
    </location>
</feature>
<dbReference type="CDD" id="cd14798">
    <property type="entry name" value="RX-CC_like"/>
    <property type="match status" value="1"/>
</dbReference>
<organism evidence="10 11">
    <name type="scientific">Rhynchospora breviuscula</name>
    <dbReference type="NCBI Taxonomy" id="2022672"/>
    <lineage>
        <taxon>Eukaryota</taxon>
        <taxon>Viridiplantae</taxon>
        <taxon>Streptophyta</taxon>
        <taxon>Embryophyta</taxon>
        <taxon>Tracheophyta</taxon>
        <taxon>Spermatophyta</taxon>
        <taxon>Magnoliopsida</taxon>
        <taxon>Liliopsida</taxon>
        <taxon>Poales</taxon>
        <taxon>Cyperaceae</taxon>
        <taxon>Cyperoideae</taxon>
        <taxon>Rhynchosporeae</taxon>
        <taxon>Rhynchospora</taxon>
    </lineage>
</organism>
<dbReference type="Pfam" id="PF23598">
    <property type="entry name" value="LRR_14"/>
    <property type="match status" value="1"/>
</dbReference>
<accession>A0A9Q0C4I1</accession>
<dbReference type="InterPro" id="IPR044974">
    <property type="entry name" value="Disease_R_plants"/>
</dbReference>
<dbReference type="Pfam" id="PF23559">
    <property type="entry name" value="WHD_DRP"/>
    <property type="match status" value="1"/>
</dbReference>
<dbReference type="Gene3D" id="1.10.8.430">
    <property type="entry name" value="Helical domain of apoptotic protease-activating factors"/>
    <property type="match status" value="1"/>
</dbReference>
<dbReference type="GO" id="GO:0042742">
    <property type="term" value="P:defense response to bacterium"/>
    <property type="evidence" value="ECO:0007669"/>
    <property type="project" value="UniProtKB-ARBA"/>
</dbReference>
<dbReference type="InterPro" id="IPR041118">
    <property type="entry name" value="Rx_N"/>
</dbReference>
<dbReference type="InterPro" id="IPR036388">
    <property type="entry name" value="WH-like_DNA-bd_sf"/>
</dbReference>
<dbReference type="FunFam" id="1.10.10.10:FF:000322">
    <property type="entry name" value="Probable disease resistance protein At1g63360"/>
    <property type="match status" value="1"/>
</dbReference>
<feature type="domain" description="Disease resistance protein winged helix" evidence="8">
    <location>
        <begin position="430"/>
        <end position="500"/>
    </location>
</feature>
<comment type="similarity">
    <text evidence="1">Belongs to the disease resistance NB-LRR family.</text>
</comment>
<evidence type="ECO:0000313" key="10">
    <source>
        <dbReference type="EMBL" id="KAJ1687130.1"/>
    </source>
</evidence>
<dbReference type="FunFam" id="3.40.50.300:FF:001091">
    <property type="entry name" value="Probable disease resistance protein At1g61300"/>
    <property type="match status" value="1"/>
</dbReference>
<gene>
    <name evidence="10" type="ORF">LUZ63_018520</name>
</gene>
<evidence type="ECO:0000313" key="11">
    <source>
        <dbReference type="Proteomes" id="UP001151287"/>
    </source>
</evidence>
<proteinExistence type="inferred from homology"/>